<feature type="transmembrane region" description="Helical" evidence="1">
    <location>
        <begin position="175"/>
        <end position="195"/>
    </location>
</feature>
<keyword evidence="1" id="KW-0812">Transmembrane</keyword>
<feature type="transmembrane region" description="Helical" evidence="1">
    <location>
        <begin position="92"/>
        <end position="115"/>
    </location>
</feature>
<keyword evidence="1" id="KW-1133">Transmembrane helix</keyword>
<dbReference type="EMBL" id="BMNK01000002">
    <property type="protein sequence ID" value="GGP04174.1"/>
    <property type="molecule type" value="Genomic_DNA"/>
</dbReference>
<dbReference type="Proteomes" id="UP000660745">
    <property type="component" value="Unassembled WGS sequence"/>
</dbReference>
<dbReference type="AlphaFoldDB" id="A0A918E4E3"/>
<accession>A0A918E4E3</accession>
<reference evidence="2" key="1">
    <citation type="journal article" date="2014" name="Int. J. Syst. Evol. Microbiol.">
        <title>Complete genome sequence of Corynebacterium casei LMG S-19264T (=DSM 44701T), isolated from a smear-ripened cheese.</title>
        <authorList>
            <consortium name="US DOE Joint Genome Institute (JGI-PGF)"/>
            <person name="Walter F."/>
            <person name="Albersmeier A."/>
            <person name="Kalinowski J."/>
            <person name="Ruckert C."/>
        </authorList>
    </citation>
    <scope>NUCLEOTIDE SEQUENCE</scope>
    <source>
        <strain evidence="2">CGMCC 4.7430</strain>
    </source>
</reference>
<name>A0A918E4E3_9ACTN</name>
<reference evidence="2" key="2">
    <citation type="submission" date="2020-09" db="EMBL/GenBank/DDBJ databases">
        <authorList>
            <person name="Sun Q."/>
            <person name="Zhou Y."/>
        </authorList>
    </citation>
    <scope>NUCLEOTIDE SEQUENCE</scope>
    <source>
        <strain evidence="2">CGMCC 4.7430</strain>
    </source>
</reference>
<evidence type="ECO:0000313" key="2">
    <source>
        <dbReference type="EMBL" id="GGP04174.1"/>
    </source>
</evidence>
<sequence length="196" mass="20333">MTDLATEEPRTTPPSVLTFLAHRWPTLCGLAAMAVSVLDMTTEMDDGRSQGLVVFLAALIYLATAVVGRPGVAWPLFGVSVVAVTLLRLLDVQLWTALVASAVAIAIVGLAVGLLRGPRLSAAQVPAMLVFGGAALAALSLDPALGSYLVAAALIGHAVLDTIAWRARKVVTRSLAEFCAVLDLTLGLAIIVLQVI</sequence>
<gene>
    <name evidence="2" type="ORF">GCM10012278_18630</name>
</gene>
<keyword evidence="3" id="KW-1185">Reference proteome</keyword>
<feature type="transmembrane region" description="Helical" evidence="1">
    <location>
        <begin position="122"/>
        <end position="139"/>
    </location>
</feature>
<feature type="transmembrane region" description="Helical" evidence="1">
    <location>
        <begin position="20"/>
        <end position="40"/>
    </location>
</feature>
<evidence type="ECO:0000256" key="1">
    <source>
        <dbReference type="SAM" id="Phobius"/>
    </source>
</evidence>
<keyword evidence="1" id="KW-0472">Membrane</keyword>
<evidence type="ECO:0000313" key="3">
    <source>
        <dbReference type="Proteomes" id="UP000660745"/>
    </source>
</evidence>
<feature type="transmembrane region" description="Helical" evidence="1">
    <location>
        <begin position="145"/>
        <end position="163"/>
    </location>
</feature>
<dbReference type="RefSeq" id="WP_189138039.1">
    <property type="nucleotide sequence ID" value="NZ_BMNK01000002.1"/>
</dbReference>
<comment type="caution">
    <text evidence="2">The sequence shown here is derived from an EMBL/GenBank/DDBJ whole genome shotgun (WGS) entry which is preliminary data.</text>
</comment>
<protein>
    <submittedName>
        <fullName evidence="2">Uncharacterized protein</fullName>
    </submittedName>
</protein>
<proteinExistence type="predicted"/>
<feature type="transmembrane region" description="Helical" evidence="1">
    <location>
        <begin position="52"/>
        <end position="72"/>
    </location>
</feature>
<organism evidence="2 3">
    <name type="scientific">Nonomuraea glycinis</name>
    <dbReference type="NCBI Taxonomy" id="2047744"/>
    <lineage>
        <taxon>Bacteria</taxon>
        <taxon>Bacillati</taxon>
        <taxon>Actinomycetota</taxon>
        <taxon>Actinomycetes</taxon>
        <taxon>Streptosporangiales</taxon>
        <taxon>Streptosporangiaceae</taxon>
        <taxon>Nonomuraea</taxon>
    </lineage>
</organism>